<reference evidence="3 4" key="1">
    <citation type="journal article" date="2016" name="Sci. Rep.">
        <title>Genomic and phenotypic characterization of the species Acinetobacter venetianus.</title>
        <authorList>
            <person name="Fondi M."/>
            <person name="Maida I."/>
            <person name="Perrin E."/>
            <person name="Orlandini V."/>
            <person name="La Torre L."/>
            <person name="Bosi E."/>
            <person name="Negroni A."/>
            <person name="Zanaroli G."/>
            <person name="Fava F."/>
            <person name="Decorosi F."/>
            <person name="Giovannetti L."/>
            <person name="Viti C."/>
            <person name="Vaneechoutte M."/>
            <person name="Dijkshoorn L."/>
            <person name="Fani R."/>
        </authorList>
    </citation>
    <scope>NUCLEOTIDE SEQUENCE [LARGE SCALE GENOMIC DNA]</scope>
    <source>
        <strain evidence="3 4">LUH5627</strain>
    </source>
</reference>
<comment type="caution">
    <text evidence="3">The sequence shown here is derived from an EMBL/GenBank/DDBJ whole genome shotgun (WGS) entry which is preliminary data.</text>
</comment>
<gene>
    <name evidence="3" type="ORF">AVENLUH5627_00123</name>
</gene>
<evidence type="ECO:0000313" key="4">
    <source>
        <dbReference type="Proteomes" id="UP000075680"/>
    </source>
</evidence>
<dbReference type="PATRIC" id="fig|52133.18.peg.128"/>
<dbReference type="AlphaFoldDB" id="A0A150I3V1"/>
<accession>A0A150I3V1</accession>
<sequence>MKTIAIAMMCHAINTAYCQSMGDDSQPSWDDTPESHKQSLIAGVEMHLANPDATPEQSHESWYKVKEAEGWKYGEVKDMEKKEHPCFLPYEELPDEQKAKDYLFRTTVHLVKHLPDPEDYLALSAEVVNLRQKVEHQKNVAINTATITPTNVVQKSAGVSIQYIGNKSLYTDHLYESALTFEQGQVRSIPSDLATKFLKHPEFARYEGEPESISGESTEQGLDDDTSSILNRSKEKQQEEIDKENKVLDEIETIGKMTKAGLVQYALEKYEQKLSPQKNLDELKESVTQMIHQYGVV</sequence>
<evidence type="ECO:0000259" key="2">
    <source>
        <dbReference type="Pfam" id="PF02026"/>
    </source>
</evidence>
<evidence type="ECO:0000256" key="1">
    <source>
        <dbReference type="SAM" id="MobiDB-lite"/>
    </source>
</evidence>
<dbReference type="Proteomes" id="UP000075680">
    <property type="component" value="Unassembled WGS sequence"/>
</dbReference>
<evidence type="ECO:0000313" key="3">
    <source>
        <dbReference type="EMBL" id="KXZ74188.1"/>
    </source>
</evidence>
<feature type="domain" description="Ryanodine receptor Ryr" evidence="2">
    <location>
        <begin position="55"/>
        <end position="101"/>
    </location>
</feature>
<name>A0A150I3V1_9GAMM</name>
<protein>
    <submittedName>
        <fullName evidence="3">RyR domain protein</fullName>
    </submittedName>
</protein>
<dbReference type="Pfam" id="PF02026">
    <property type="entry name" value="RyR"/>
    <property type="match status" value="1"/>
</dbReference>
<dbReference type="Gene3D" id="6.20.350.10">
    <property type="match status" value="1"/>
</dbReference>
<proteinExistence type="predicted"/>
<dbReference type="RefSeq" id="WP_061517829.1">
    <property type="nucleotide sequence ID" value="NZ_JRUE01000022.1"/>
</dbReference>
<organism evidence="3 4">
    <name type="scientific">Acinetobacter venetianus</name>
    <dbReference type="NCBI Taxonomy" id="52133"/>
    <lineage>
        <taxon>Bacteria</taxon>
        <taxon>Pseudomonadati</taxon>
        <taxon>Pseudomonadota</taxon>
        <taxon>Gammaproteobacteria</taxon>
        <taxon>Moraxellales</taxon>
        <taxon>Moraxellaceae</taxon>
        <taxon>Acinetobacter</taxon>
    </lineage>
</organism>
<feature type="region of interest" description="Disordered" evidence="1">
    <location>
        <begin position="207"/>
        <end position="226"/>
    </location>
</feature>
<dbReference type="EMBL" id="JRUE01000022">
    <property type="protein sequence ID" value="KXZ74188.1"/>
    <property type="molecule type" value="Genomic_DNA"/>
</dbReference>
<dbReference type="InterPro" id="IPR003032">
    <property type="entry name" value="Ryanodine_rcpt"/>
</dbReference>